<evidence type="ECO:0000259" key="10">
    <source>
        <dbReference type="Pfam" id="PF00251"/>
    </source>
</evidence>
<name>A0A4V6NGI8_9FIRM</name>
<dbReference type="Pfam" id="PF00251">
    <property type="entry name" value="Glyco_hydro_32N"/>
    <property type="match status" value="1"/>
</dbReference>
<dbReference type="SUPFAM" id="SSF75005">
    <property type="entry name" value="Arabinanase/levansucrase/invertase"/>
    <property type="match status" value="1"/>
</dbReference>
<comment type="pathway">
    <text evidence="1 9">Glycan biosynthesis; sucrose metabolism.</text>
</comment>
<evidence type="ECO:0000256" key="5">
    <source>
        <dbReference type="ARBA" id="ARBA00022801"/>
    </source>
</evidence>
<sequence>MPCSATKLEEARAYERREGSAIPAQDRPAFHLTPWVGWMNDPNGFCYYQGAYHMFYQYYPYDTVWGPMHWGHAVSTDLLHWEHRPCAMAPDTDADAKGCFSGTATPTPDGRLLLLYTGVQDDGKGGTKQLQCLAEGDGNDFVKDAANPVIGESLLPEGASCVDFRDPKIWYEDGVYHCVVSTRDDREQGRILLYESPDARRWTYRTTLDVCRNEYGKMWECPDFFALDDRQLLLVSPQEMEGTPDGEFHAGFGTVALLGRYDKERAAFTRESVQPIDYGTDFYAPQTTLTPDGRRVMVAWMQNWATVNEAPRNHRWFNCMTMARELFIRDGRLCQRPVREIEAMWKNTVHRKETLDGSTSYAGVAGRRLDLTIRLDAAASPECRRFILRFAQNDRHFTSVEWSSAYNELVFDRSCCGSRRDIPHQRRIKAAPQNGVLTLRLVLDGDCAELFVNDGERTISALLDTPADAQGISLHSEGAAVLELTSHELA</sequence>
<evidence type="ECO:0000256" key="4">
    <source>
        <dbReference type="ARBA" id="ARBA00019623"/>
    </source>
</evidence>
<feature type="domain" description="Glycosyl hydrolase family 32 N-terminal" evidence="10">
    <location>
        <begin position="31"/>
        <end position="337"/>
    </location>
</feature>
<keyword evidence="6 8" id="KW-0326">Glycosidase</keyword>
<proteinExistence type="inferred from homology"/>
<dbReference type="InterPro" id="IPR013320">
    <property type="entry name" value="ConA-like_dom_sf"/>
</dbReference>
<dbReference type="InterPro" id="IPR006232">
    <property type="entry name" value="Suc6P_hydrolase"/>
</dbReference>
<dbReference type="Proteomes" id="UP000295184">
    <property type="component" value="Unassembled WGS sequence"/>
</dbReference>
<evidence type="ECO:0000256" key="9">
    <source>
        <dbReference type="RuleBase" id="RU365015"/>
    </source>
</evidence>
<dbReference type="InterPro" id="IPR018053">
    <property type="entry name" value="Glyco_hydro_32_AS"/>
</dbReference>
<dbReference type="Gene3D" id="2.60.120.560">
    <property type="entry name" value="Exo-inulinase, domain 1"/>
    <property type="match status" value="1"/>
</dbReference>
<gene>
    <name evidence="12" type="ORF">EDD77_13427</name>
</gene>
<dbReference type="OrthoDB" id="9759709at2"/>
<dbReference type="InterPro" id="IPR023296">
    <property type="entry name" value="Glyco_hydro_beta-prop_sf"/>
</dbReference>
<evidence type="ECO:0000256" key="8">
    <source>
        <dbReference type="RuleBase" id="RU362110"/>
    </source>
</evidence>
<dbReference type="GO" id="GO:0004564">
    <property type="term" value="F:beta-fructofuranosidase activity"/>
    <property type="evidence" value="ECO:0007669"/>
    <property type="project" value="UniProtKB-EC"/>
</dbReference>
<dbReference type="InterPro" id="IPR013148">
    <property type="entry name" value="Glyco_hydro_32_N"/>
</dbReference>
<comment type="function">
    <text evidence="9">Enables the bacterium to metabolize sucrose as a sole carbon source.</text>
</comment>
<evidence type="ECO:0000313" key="12">
    <source>
        <dbReference type="EMBL" id="TCL53452.1"/>
    </source>
</evidence>
<dbReference type="PANTHER" id="PTHR43101:SF1">
    <property type="entry name" value="BETA-FRUCTOSIDASE"/>
    <property type="match status" value="1"/>
</dbReference>
<dbReference type="AlphaFoldDB" id="A0A4V6NGI8"/>
<dbReference type="InterPro" id="IPR001362">
    <property type="entry name" value="Glyco_hydro_32"/>
</dbReference>
<comment type="catalytic activity">
    <reaction evidence="8">
        <text>Hydrolysis of terminal non-reducing beta-D-fructofuranoside residues in beta-D-fructofuranosides.</text>
        <dbReference type="EC" id="3.2.1.26"/>
    </reaction>
</comment>
<protein>
    <recommendedName>
        <fullName evidence="4 8">Sucrose-6-phosphate hydrolase</fullName>
        <ecNumber evidence="3 8">3.2.1.26</ecNumber>
    </recommendedName>
    <alternativeName>
        <fullName evidence="7 9">Invertase</fullName>
    </alternativeName>
</protein>
<feature type="domain" description="Glycosyl hydrolase family 32 C-terminal" evidence="11">
    <location>
        <begin position="351"/>
        <end position="480"/>
    </location>
</feature>
<reference evidence="12 13" key="1">
    <citation type="submission" date="2019-03" db="EMBL/GenBank/DDBJ databases">
        <title>Genomic Encyclopedia of Type Strains, Phase IV (KMG-IV): sequencing the most valuable type-strain genomes for metagenomic binning, comparative biology and taxonomic classification.</title>
        <authorList>
            <person name="Goeker M."/>
        </authorList>
    </citation>
    <scope>NUCLEOTIDE SEQUENCE [LARGE SCALE GENOMIC DNA]</scope>
    <source>
        <strain evidence="12 13">DSM 100451</strain>
    </source>
</reference>
<dbReference type="SMART" id="SM00640">
    <property type="entry name" value="Glyco_32"/>
    <property type="match status" value="1"/>
</dbReference>
<dbReference type="EC" id="3.2.1.26" evidence="3 8"/>
<accession>A0A4V6NGI8</accession>
<dbReference type="InterPro" id="IPR051214">
    <property type="entry name" value="GH32_Enzymes"/>
</dbReference>
<dbReference type="GO" id="GO:0005985">
    <property type="term" value="P:sucrose metabolic process"/>
    <property type="evidence" value="ECO:0007669"/>
    <property type="project" value="UniProtKB-UniPathway"/>
</dbReference>
<dbReference type="RefSeq" id="WP_058963299.1">
    <property type="nucleotide sequence ID" value="NZ_CABKVM010000014.1"/>
</dbReference>
<comment type="subcellular location">
    <subcellularLocation>
        <location evidence="9">Cytoplasm</location>
    </subcellularLocation>
</comment>
<dbReference type="PROSITE" id="PS00609">
    <property type="entry name" value="GLYCOSYL_HYDROL_F32"/>
    <property type="match status" value="1"/>
</dbReference>
<comment type="caution">
    <text evidence="12">The sequence shown here is derived from an EMBL/GenBank/DDBJ whole genome shotgun (WGS) entry which is preliminary data.</text>
</comment>
<dbReference type="NCBIfam" id="TIGR01322">
    <property type="entry name" value="scrB_fam"/>
    <property type="match status" value="1"/>
</dbReference>
<keyword evidence="9" id="KW-0963">Cytoplasm</keyword>
<comment type="similarity">
    <text evidence="2 8">Belongs to the glycosyl hydrolase 32 family.</text>
</comment>
<dbReference type="InterPro" id="IPR013189">
    <property type="entry name" value="Glyco_hydro_32_C"/>
</dbReference>
<evidence type="ECO:0000256" key="3">
    <source>
        <dbReference type="ARBA" id="ARBA00012758"/>
    </source>
</evidence>
<dbReference type="Gene3D" id="2.115.10.20">
    <property type="entry name" value="Glycosyl hydrolase domain, family 43"/>
    <property type="match status" value="1"/>
</dbReference>
<dbReference type="GO" id="GO:0005737">
    <property type="term" value="C:cytoplasm"/>
    <property type="evidence" value="ECO:0007669"/>
    <property type="project" value="UniProtKB-SubCell"/>
</dbReference>
<evidence type="ECO:0000256" key="6">
    <source>
        <dbReference type="ARBA" id="ARBA00023295"/>
    </source>
</evidence>
<dbReference type="EMBL" id="SLUM01000034">
    <property type="protein sequence ID" value="TCL53452.1"/>
    <property type="molecule type" value="Genomic_DNA"/>
</dbReference>
<dbReference type="CDD" id="cd08996">
    <property type="entry name" value="GH32_FFase"/>
    <property type="match status" value="1"/>
</dbReference>
<dbReference type="PANTHER" id="PTHR43101">
    <property type="entry name" value="BETA-FRUCTOSIDASE"/>
    <property type="match status" value="1"/>
</dbReference>
<evidence type="ECO:0000313" key="13">
    <source>
        <dbReference type="Proteomes" id="UP000295184"/>
    </source>
</evidence>
<dbReference type="Pfam" id="PF08244">
    <property type="entry name" value="Glyco_hydro_32C"/>
    <property type="match status" value="1"/>
</dbReference>
<evidence type="ECO:0000256" key="1">
    <source>
        <dbReference type="ARBA" id="ARBA00004914"/>
    </source>
</evidence>
<keyword evidence="9" id="KW-0119">Carbohydrate metabolism</keyword>
<evidence type="ECO:0000259" key="11">
    <source>
        <dbReference type="Pfam" id="PF08244"/>
    </source>
</evidence>
<dbReference type="STRING" id="1650663.GCA_001486665_00793"/>
<keyword evidence="5 8" id="KW-0378">Hydrolase</keyword>
<dbReference type="UniPathway" id="UPA00238"/>
<evidence type="ECO:0000256" key="2">
    <source>
        <dbReference type="ARBA" id="ARBA00009902"/>
    </source>
</evidence>
<organism evidence="12 13">
    <name type="scientific">Allofournierella massiliensis</name>
    <dbReference type="NCBI Taxonomy" id="1650663"/>
    <lineage>
        <taxon>Bacteria</taxon>
        <taxon>Bacillati</taxon>
        <taxon>Bacillota</taxon>
        <taxon>Clostridia</taxon>
        <taxon>Eubacteriales</taxon>
        <taxon>Oscillospiraceae</taxon>
        <taxon>Allofournierella</taxon>
    </lineage>
</organism>
<evidence type="ECO:0000256" key="7">
    <source>
        <dbReference type="ARBA" id="ARBA00033367"/>
    </source>
</evidence>
<dbReference type="SUPFAM" id="SSF49899">
    <property type="entry name" value="Concanavalin A-like lectins/glucanases"/>
    <property type="match status" value="1"/>
</dbReference>